<feature type="non-terminal residue" evidence="1">
    <location>
        <position position="1"/>
    </location>
</feature>
<accession>A0ABU3XHJ8</accession>
<evidence type="ECO:0000313" key="1">
    <source>
        <dbReference type="EMBL" id="MDV2687355.1"/>
    </source>
</evidence>
<sequence length="85" mass="9683">KRIRHLGRLRDIVYAFTRHGFGYIMKELGLLDLLSVPKRLFAEGSKTKGVRTTGERIRMFLEELGPTFIKIGQIASTRPDIIPAD</sequence>
<dbReference type="EMBL" id="JAWJBA010000631">
    <property type="protein sequence ID" value="MDV2687355.1"/>
    <property type="molecule type" value="Genomic_DNA"/>
</dbReference>
<gene>
    <name evidence="1" type="ORF">RYX56_23700</name>
</gene>
<comment type="caution">
    <text evidence="1">The sequence shown here is derived from an EMBL/GenBank/DDBJ whole genome shotgun (WGS) entry which is preliminary data.</text>
</comment>
<proteinExistence type="predicted"/>
<name>A0ABU3XHJ8_9BACI</name>
<protein>
    <submittedName>
        <fullName evidence="1">ABC transporter</fullName>
    </submittedName>
</protein>
<evidence type="ECO:0000313" key="2">
    <source>
        <dbReference type="Proteomes" id="UP001287282"/>
    </source>
</evidence>
<feature type="non-terminal residue" evidence="1">
    <location>
        <position position="85"/>
    </location>
</feature>
<keyword evidence="2" id="KW-1185">Reference proteome</keyword>
<organism evidence="1 2">
    <name type="scientific">Alkalihalophilus lindianensis</name>
    <dbReference type="NCBI Taxonomy" id="1630542"/>
    <lineage>
        <taxon>Bacteria</taxon>
        <taxon>Bacillati</taxon>
        <taxon>Bacillota</taxon>
        <taxon>Bacilli</taxon>
        <taxon>Bacillales</taxon>
        <taxon>Bacillaceae</taxon>
        <taxon>Alkalihalophilus</taxon>
    </lineage>
</organism>
<dbReference type="Proteomes" id="UP001287282">
    <property type="component" value="Unassembled WGS sequence"/>
</dbReference>
<reference evidence="1 2" key="1">
    <citation type="submission" date="2023-10" db="EMBL/GenBank/DDBJ databases">
        <title>Screening of Alkalihalobacillus lindianensis BZ-TG-R113 and Its Alleviation of Salt Stress on Rapeseed Growth.</title>
        <authorList>
            <person name="Zhao B."/>
            <person name="Guo T."/>
        </authorList>
    </citation>
    <scope>NUCLEOTIDE SEQUENCE [LARGE SCALE GENOMIC DNA]</scope>
    <source>
        <strain evidence="1 2">BZ-TG-R113</strain>
    </source>
</reference>